<dbReference type="GO" id="GO:0006508">
    <property type="term" value="P:proteolysis"/>
    <property type="evidence" value="ECO:0007669"/>
    <property type="project" value="UniProtKB-KW"/>
</dbReference>
<dbReference type="GO" id="GO:0005737">
    <property type="term" value="C:cytoplasm"/>
    <property type="evidence" value="ECO:0007669"/>
    <property type="project" value="TreeGrafter"/>
</dbReference>
<proteinExistence type="inferred from homology"/>
<dbReference type="STRING" id="31246.A0A183P872"/>
<dbReference type="Gene3D" id="2.60.40.1730">
    <property type="entry name" value="tricorn interacting facor f3 domain"/>
    <property type="match status" value="1"/>
</dbReference>
<dbReference type="Proteomes" id="UP000269396">
    <property type="component" value="Unassembled WGS sequence"/>
</dbReference>
<dbReference type="PANTHER" id="PTHR11533">
    <property type="entry name" value="PROTEASE M1 ZINC METALLOPROTEASE"/>
    <property type="match status" value="1"/>
</dbReference>
<protein>
    <submittedName>
        <fullName evidence="10">Uncharacterized protein</fullName>
    </submittedName>
</protein>
<evidence type="ECO:0000256" key="8">
    <source>
        <dbReference type="PIRSR" id="PIRSR634016-1"/>
    </source>
</evidence>
<dbReference type="GO" id="GO:0070006">
    <property type="term" value="F:metalloaminopeptidase activity"/>
    <property type="evidence" value="ECO:0007669"/>
    <property type="project" value="TreeGrafter"/>
</dbReference>
<accession>A0A183P872</accession>
<organism evidence="10 11">
    <name type="scientific">Schistosoma mattheei</name>
    <dbReference type="NCBI Taxonomy" id="31246"/>
    <lineage>
        <taxon>Eukaryota</taxon>
        <taxon>Metazoa</taxon>
        <taxon>Spiralia</taxon>
        <taxon>Lophotrochozoa</taxon>
        <taxon>Platyhelminthes</taxon>
        <taxon>Trematoda</taxon>
        <taxon>Digenea</taxon>
        <taxon>Strigeidida</taxon>
        <taxon>Schistosomatoidea</taxon>
        <taxon>Schistosomatidae</taxon>
        <taxon>Schistosoma</taxon>
    </lineage>
</organism>
<feature type="active site" description="Proton acceptor" evidence="8">
    <location>
        <position position="200"/>
    </location>
</feature>
<dbReference type="InterPro" id="IPR050344">
    <property type="entry name" value="Peptidase_M1_aminopeptidases"/>
</dbReference>
<dbReference type="PANTHER" id="PTHR11533:SF174">
    <property type="entry name" value="PUROMYCIN-SENSITIVE AMINOPEPTIDASE-RELATED"/>
    <property type="match status" value="1"/>
</dbReference>
<keyword evidence="2" id="KW-0031">Aminopeptidase</keyword>
<dbReference type="SUPFAM" id="SSF55486">
    <property type="entry name" value="Metalloproteases ('zincins'), catalytic domain"/>
    <property type="match status" value="1"/>
</dbReference>
<dbReference type="InterPro" id="IPR014782">
    <property type="entry name" value="Peptidase_M1_dom"/>
</dbReference>
<reference evidence="10 11" key="1">
    <citation type="submission" date="2018-11" db="EMBL/GenBank/DDBJ databases">
        <authorList>
            <consortium name="Pathogen Informatics"/>
        </authorList>
    </citation>
    <scope>NUCLEOTIDE SEQUENCE [LARGE SCALE GENOMIC DNA]</scope>
    <source>
        <strain>Denwood</strain>
        <strain evidence="11">Zambia</strain>
    </source>
</reference>
<dbReference type="GO" id="GO:0016020">
    <property type="term" value="C:membrane"/>
    <property type="evidence" value="ECO:0007669"/>
    <property type="project" value="TreeGrafter"/>
</dbReference>
<evidence type="ECO:0000256" key="3">
    <source>
        <dbReference type="ARBA" id="ARBA00022670"/>
    </source>
</evidence>
<dbReference type="PRINTS" id="PR00756">
    <property type="entry name" value="ALADIPTASE"/>
</dbReference>
<name>A0A183P872_9TREM</name>
<evidence type="ECO:0000313" key="11">
    <source>
        <dbReference type="Proteomes" id="UP000269396"/>
    </source>
</evidence>
<dbReference type="SUPFAM" id="SSF63737">
    <property type="entry name" value="Leukotriene A4 hydrolase N-terminal domain"/>
    <property type="match status" value="1"/>
</dbReference>
<comment type="similarity">
    <text evidence="1">Belongs to the peptidase M1 family.</text>
</comment>
<dbReference type="InterPro" id="IPR027268">
    <property type="entry name" value="Peptidase_M4/M1_CTD_sf"/>
</dbReference>
<feature type="binding site" evidence="9">
    <location>
        <position position="199"/>
    </location>
    <ligand>
        <name>Zn(2+)</name>
        <dbReference type="ChEBI" id="CHEBI:29105"/>
        <note>catalytic</note>
    </ligand>
</feature>
<evidence type="ECO:0000256" key="6">
    <source>
        <dbReference type="ARBA" id="ARBA00022833"/>
    </source>
</evidence>
<dbReference type="InterPro" id="IPR034016">
    <property type="entry name" value="M1_APN-typ"/>
</dbReference>
<dbReference type="CDD" id="cd09601">
    <property type="entry name" value="M1_APN-Q_like"/>
    <property type="match status" value="1"/>
</dbReference>
<dbReference type="GO" id="GO:0042277">
    <property type="term" value="F:peptide binding"/>
    <property type="evidence" value="ECO:0007669"/>
    <property type="project" value="TreeGrafter"/>
</dbReference>
<keyword evidence="3" id="KW-0645">Protease</keyword>
<evidence type="ECO:0000256" key="9">
    <source>
        <dbReference type="PIRSR" id="PIRSR634016-3"/>
    </source>
</evidence>
<evidence type="ECO:0000256" key="1">
    <source>
        <dbReference type="ARBA" id="ARBA00010136"/>
    </source>
</evidence>
<dbReference type="Pfam" id="PF01433">
    <property type="entry name" value="Peptidase_M1"/>
    <property type="match status" value="1"/>
</dbReference>
<comment type="cofactor">
    <cofactor evidence="9">
        <name>Zn(2+)</name>
        <dbReference type="ChEBI" id="CHEBI:29105"/>
    </cofactor>
    <text evidence="9">Binds 1 zinc ion per subunit.</text>
</comment>
<dbReference type="Gene3D" id="1.10.390.10">
    <property type="entry name" value="Neutral Protease Domain 2"/>
    <property type="match status" value="1"/>
</dbReference>
<dbReference type="EMBL" id="UZAL01030679">
    <property type="protein sequence ID" value="VDP55009.1"/>
    <property type="molecule type" value="Genomic_DNA"/>
</dbReference>
<keyword evidence="11" id="KW-1185">Reference proteome</keyword>
<dbReference type="AlphaFoldDB" id="A0A183P872"/>
<dbReference type="GO" id="GO:0008270">
    <property type="term" value="F:zinc ion binding"/>
    <property type="evidence" value="ECO:0007669"/>
    <property type="project" value="InterPro"/>
</dbReference>
<evidence type="ECO:0000256" key="4">
    <source>
        <dbReference type="ARBA" id="ARBA00022723"/>
    </source>
</evidence>
<feature type="binding site" evidence="9">
    <location>
        <position position="222"/>
    </location>
    <ligand>
        <name>Zn(2+)</name>
        <dbReference type="ChEBI" id="CHEBI:29105"/>
        <note>catalytic</note>
    </ligand>
</feature>
<evidence type="ECO:0000313" key="10">
    <source>
        <dbReference type="EMBL" id="VDP55009.1"/>
    </source>
</evidence>
<gene>
    <name evidence="10" type="ORF">SMTD_LOCUS10558</name>
</gene>
<evidence type="ECO:0000256" key="7">
    <source>
        <dbReference type="ARBA" id="ARBA00023049"/>
    </source>
</evidence>
<dbReference type="Pfam" id="PF17900">
    <property type="entry name" value="Peptidase_M1_N"/>
    <property type="match status" value="1"/>
</dbReference>
<dbReference type="GO" id="GO:0005615">
    <property type="term" value="C:extracellular space"/>
    <property type="evidence" value="ECO:0007669"/>
    <property type="project" value="TreeGrafter"/>
</dbReference>
<dbReference type="InterPro" id="IPR042097">
    <property type="entry name" value="Aminopeptidase_N-like_N_sf"/>
</dbReference>
<keyword evidence="4 9" id="KW-0479">Metal-binding</keyword>
<keyword evidence="7" id="KW-0482">Metalloprotease</keyword>
<evidence type="ECO:0000256" key="5">
    <source>
        <dbReference type="ARBA" id="ARBA00022801"/>
    </source>
</evidence>
<evidence type="ECO:0000256" key="2">
    <source>
        <dbReference type="ARBA" id="ARBA00022438"/>
    </source>
</evidence>
<keyword evidence="5" id="KW-0378">Hydrolase</keyword>
<sequence length="253" mass="28841">MAPCVFKRLPRSVIPIRYEIEVKPCFLSFKFTGTLSLSVSATGARQVFPCLDEPEFKSVFSIKLHIPKGKTAISNMPLLSKVEHDENIVAFHFQDTPKMSTYLVAFAVGDLEYTEATDKNGVLVRVYSRKGLLSEQSQGSVALNVACHCLPFYGEYFGIKYPLPKVDLLAVPNIERLLLANPHTLSPATKEAITTVISHEIAHMWFGNLVTMEWWTDLWLKEGFAAWIEYFCSDHCYPEMDIWVRHSDRFFHT</sequence>
<feature type="binding site" evidence="9">
    <location>
        <position position="203"/>
    </location>
    <ligand>
        <name>Zn(2+)</name>
        <dbReference type="ChEBI" id="CHEBI:29105"/>
        <note>catalytic</note>
    </ligand>
</feature>
<dbReference type="InterPro" id="IPR001930">
    <property type="entry name" value="Peptidase_M1"/>
</dbReference>
<dbReference type="GO" id="GO:0043171">
    <property type="term" value="P:peptide catabolic process"/>
    <property type="evidence" value="ECO:0007669"/>
    <property type="project" value="TreeGrafter"/>
</dbReference>
<keyword evidence="6 9" id="KW-0862">Zinc</keyword>
<dbReference type="InterPro" id="IPR045357">
    <property type="entry name" value="Aminopeptidase_N-like_N"/>
</dbReference>